<dbReference type="EMBL" id="MIGX01000080">
    <property type="protein sequence ID" value="PPT88404.1"/>
    <property type="molecule type" value="Genomic_DNA"/>
</dbReference>
<keyword evidence="2" id="KW-1185">Reference proteome</keyword>
<reference evidence="1 2" key="1">
    <citation type="submission" date="2016-08" db="EMBL/GenBank/DDBJ databases">
        <title>Evolution of the type three secretion system and type three effector repertoires in Xanthomonas.</title>
        <authorList>
            <person name="Merda D."/>
            <person name="Briand M."/>
            <person name="Bosis E."/>
            <person name="Rousseau C."/>
            <person name="Portier P."/>
            <person name="Jacques M.-A."/>
            <person name="Fischer-Le Saux M."/>
        </authorList>
    </citation>
    <scope>NUCLEOTIDE SEQUENCE [LARGE SCALE GENOMIC DNA]</scope>
    <source>
        <strain evidence="1 2">CFBP 4691</strain>
    </source>
</reference>
<feature type="non-terminal residue" evidence="1">
    <location>
        <position position="48"/>
    </location>
</feature>
<gene>
    <name evidence="1" type="ORF">XthCFBP4691_14565</name>
</gene>
<accession>A0A2S6ZCM1</accession>
<protein>
    <submittedName>
        <fullName evidence="1">Conjugal transfer protein TrbL</fullName>
    </submittedName>
</protein>
<dbReference type="AlphaFoldDB" id="A0A2S6ZCM1"/>
<sequence length="48" mass="5354">MSWWVTVTAMSALTLWVLFKGYRVVTGQSREIAMDLVVTALRAVLIIG</sequence>
<organism evidence="1 2">
    <name type="scientific">Xanthomonas theicola</name>
    <dbReference type="NCBI Taxonomy" id="56464"/>
    <lineage>
        <taxon>Bacteria</taxon>
        <taxon>Pseudomonadati</taxon>
        <taxon>Pseudomonadota</taxon>
        <taxon>Gammaproteobacteria</taxon>
        <taxon>Lysobacterales</taxon>
        <taxon>Lysobacteraceae</taxon>
        <taxon>Xanthomonas</taxon>
    </lineage>
</organism>
<name>A0A2S6ZCM1_9XANT</name>
<dbReference type="Proteomes" id="UP000239898">
    <property type="component" value="Unassembled WGS sequence"/>
</dbReference>
<evidence type="ECO:0000313" key="1">
    <source>
        <dbReference type="EMBL" id="PPT88404.1"/>
    </source>
</evidence>
<comment type="caution">
    <text evidence="1">The sequence shown here is derived from an EMBL/GenBank/DDBJ whole genome shotgun (WGS) entry which is preliminary data.</text>
</comment>
<evidence type="ECO:0000313" key="2">
    <source>
        <dbReference type="Proteomes" id="UP000239898"/>
    </source>
</evidence>
<proteinExistence type="predicted"/>